<reference evidence="1 2" key="1">
    <citation type="journal article" date="2018" name="Int. J. Syst. Evol. Microbiol.">
        <title>Methylomusa anaerophila gen. nov., sp. nov., an anaerobic methanol-utilizing bacterium isolated from a microbial fuel cell.</title>
        <authorList>
            <person name="Amano N."/>
            <person name="Yamamuro A."/>
            <person name="Miyahara M."/>
            <person name="Kouzuma A."/>
            <person name="Abe T."/>
            <person name="Watanabe K."/>
        </authorList>
    </citation>
    <scope>NUCLEOTIDE SEQUENCE [LARGE SCALE GENOMIC DNA]</scope>
    <source>
        <strain evidence="1 2">MMFC1</strain>
    </source>
</reference>
<evidence type="ECO:0000313" key="2">
    <source>
        <dbReference type="Proteomes" id="UP000276437"/>
    </source>
</evidence>
<accession>A0A348AJE8</accession>
<dbReference type="AlphaFoldDB" id="A0A348AJE8"/>
<keyword evidence="2" id="KW-1185">Reference proteome</keyword>
<dbReference type="OrthoDB" id="9808443at2"/>
<dbReference type="EMBL" id="AP018449">
    <property type="protein sequence ID" value="BBB91196.1"/>
    <property type="molecule type" value="Genomic_DNA"/>
</dbReference>
<gene>
    <name evidence="1" type="ORF">MAMMFC1_01867</name>
</gene>
<proteinExistence type="predicted"/>
<dbReference type="Proteomes" id="UP000276437">
    <property type="component" value="Chromosome"/>
</dbReference>
<organism evidence="1 2">
    <name type="scientific">Methylomusa anaerophila</name>
    <dbReference type="NCBI Taxonomy" id="1930071"/>
    <lineage>
        <taxon>Bacteria</taxon>
        <taxon>Bacillati</taxon>
        <taxon>Bacillota</taxon>
        <taxon>Negativicutes</taxon>
        <taxon>Selenomonadales</taxon>
        <taxon>Sporomusaceae</taxon>
        <taxon>Methylomusa</taxon>
    </lineage>
</organism>
<protein>
    <submittedName>
        <fullName evidence="1">Uncharacterized protein</fullName>
    </submittedName>
</protein>
<evidence type="ECO:0000313" key="1">
    <source>
        <dbReference type="EMBL" id="BBB91196.1"/>
    </source>
</evidence>
<sequence length="136" mass="15657">MDAGASVIARLKNKAQTSGLSFQVHLRLFCQEEFLRRLSLSKYADNLVLKGGLFLFFLSGFESTDYDRSSFAEIISFSENDAMLVKWRQFLRRTKLPGIEFSEVTGLINTFLGGIWNAIIDENEWLKNWNCQTTSW</sequence>
<name>A0A348AJE8_9FIRM</name>
<dbReference type="KEGG" id="mana:MAMMFC1_01867"/>